<feature type="compositionally biased region" description="Polar residues" evidence="6">
    <location>
        <begin position="1249"/>
        <end position="1265"/>
    </location>
</feature>
<dbReference type="Pfam" id="PF08733">
    <property type="entry name" value="PalH"/>
    <property type="match status" value="1"/>
</dbReference>
<dbReference type="PANTHER" id="PTHR35779">
    <property type="entry name" value="PH-RESPONSE REGULATOR PROTEIN PALH/RIM21"/>
    <property type="match status" value="1"/>
</dbReference>
<reference evidence="8" key="1">
    <citation type="submission" date="2022-11" db="EMBL/GenBank/DDBJ databases">
        <title>Chromosomal genome sequence assembly and mating type (MAT) locus characterization of the leprose asexual lichenized fungus Lepraria neglecta (Nyl.) Erichsen.</title>
        <authorList>
            <person name="Allen J.L."/>
            <person name="Pfeffer B."/>
        </authorList>
    </citation>
    <scope>NUCLEOTIDE SEQUENCE</scope>
    <source>
        <strain evidence="8">Allen 5258</strain>
    </source>
</reference>
<evidence type="ECO:0000256" key="3">
    <source>
        <dbReference type="ARBA" id="ARBA00022989"/>
    </source>
</evidence>
<dbReference type="InterPro" id="IPR014844">
    <property type="entry name" value="PalH"/>
</dbReference>
<dbReference type="EMBL" id="JASNWA010000011">
    <property type="protein sequence ID" value="KAK3166807.1"/>
    <property type="molecule type" value="Genomic_DNA"/>
</dbReference>
<evidence type="ECO:0000256" key="6">
    <source>
        <dbReference type="SAM" id="MobiDB-lite"/>
    </source>
</evidence>
<dbReference type="Proteomes" id="UP001276659">
    <property type="component" value="Unassembled WGS sequence"/>
</dbReference>
<evidence type="ECO:0000256" key="5">
    <source>
        <dbReference type="ARBA" id="ARBA00038109"/>
    </source>
</evidence>
<feature type="region of interest" description="Disordered" evidence="6">
    <location>
        <begin position="1338"/>
        <end position="1389"/>
    </location>
</feature>
<dbReference type="SUPFAM" id="SSF52047">
    <property type="entry name" value="RNI-like"/>
    <property type="match status" value="1"/>
</dbReference>
<feature type="region of interest" description="Disordered" evidence="6">
    <location>
        <begin position="1752"/>
        <end position="1784"/>
    </location>
</feature>
<gene>
    <name evidence="8" type="ORF">OEA41_009932</name>
</gene>
<feature type="compositionally biased region" description="Acidic residues" evidence="6">
    <location>
        <begin position="1357"/>
        <end position="1368"/>
    </location>
</feature>
<evidence type="ECO:0000313" key="9">
    <source>
        <dbReference type="Proteomes" id="UP001276659"/>
    </source>
</evidence>
<feature type="transmembrane region" description="Helical" evidence="7">
    <location>
        <begin position="1034"/>
        <end position="1057"/>
    </location>
</feature>
<evidence type="ECO:0000256" key="4">
    <source>
        <dbReference type="ARBA" id="ARBA00023136"/>
    </source>
</evidence>
<accession>A0AAD9YYV9</accession>
<evidence type="ECO:0000313" key="8">
    <source>
        <dbReference type="EMBL" id="KAK3166807.1"/>
    </source>
</evidence>
<organism evidence="8 9">
    <name type="scientific">Lepraria neglecta</name>
    <dbReference type="NCBI Taxonomy" id="209136"/>
    <lineage>
        <taxon>Eukaryota</taxon>
        <taxon>Fungi</taxon>
        <taxon>Dikarya</taxon>
        <taxon>Ascomycota</taxon>
        <taxon>Pezizomycotina</taxon>
        <taxon>Lecanoromycetes</taxon>
        <taxon>OSLEUM clade</taxon>
        <taxon>Lecanoromycetidae</taxon>
        <taxon>Lecanorales</taxon>
        <taxon>Lecanorineae</taxon>
        <taxon>Stereocaulaceae</taxon>
        <taxon>Lepraria</taxon>
    </lineage>
</organism>
<comment type="similarity">
    <text evidence="5">Belongs to the palH/RIM21 family.</text>
</comment>
<feature type="compositionally biased region" description="Low complexity" evidence="6">
    <location>
        <begin position="1370"/>
        <end position="1382"/>
    </location>
</feature>
<dbReference type="GO" id="GO:0071467">
    <property type="term" value="P:cellular response to pH"/>
    <property type="evidence" value="ECO:0007669"/>
    <property type="project" value="TreeGrafter"/>
</dbReference>
<dbReference type="Gene3D" id="3.80.10.10">
    <property type="entry name" value="Ribonuclease Inhibitor"/>
    <property type="match status" value="1"/>
</dbReference>
<keyword evidence="4 7" id="KW-0472">Membrane</keyword>
<feature type="region of interest" description="Disordered" evidence="6">
    <location>
        <begin position="1402"/>
        <end position="1433"/>
    </location>
</feature>
<dbReference type="GO" id="GO:0005886">
    <property type="term" value="C:plasma membrane"/>
    <property type="evidence" value="ECO:0007669"/>
    <property type="project" value="TreeGrafter"/>
</dbReference>
<keyword evidence="9" id="KW-1185">Reference proteome</keyword>
<protein>
    <submittedName>
        <fullName evidence="8">Uncharacterized protein</fullName>
    </submittedName>
</protein>
<name>A0AAD9YYV9_9LECA</name>
<dbReference type="InterPro" id="IPR032675">
    <property type="entry name" value="LRR_dom_sf"/>
</dbReference>
<feature type="region of interest" description="Disordered" evidence="6">
    <location>
        <begin position="1113"/>
        <end position="1215"/>
    </location>
</feature>
<evidence type="ECO:0000256" key="7">
    <source>
        <dbReference type="SAM" id="Phobius"/>
    </source>
</evidence>
<feature type="region of interest" description="Disordered" evidence="6">
    <location>
        <begin position="1249"/>
        <end position="1275"/>
    </location>
</feature>
<comment type="subcellular location">
    <subcellularLocation>
        <location evidence="1">Membrane</location>
        <topology evidence="1">Multi-pass membrane protein</topology>
    </subcellularLocation>
</comment>
<feature type="transmembrane region" description="Helical" evidence="7">
    <location>
        <begin position="1003"/>
        <end position="1022"/>
    </location>
</feature>
<feature type="compositionally biased region" description="Low complexity" evidence="6">
    <location>
        <begin position="1769"/>
        <end position="1780"/>
    </location>
</feature>
<feature type="transmembrane region" description="Helical" evidence="7">
    <location>
        <begin position="960"/>
        <end position="983"/>
    </location>
</feature>
<sequence>MSKPSTGHSPLDDPNPGPNVSLVPFTFQPLPLGSIKPLGWLADQLKLMSDGLAGHEYDFYHIVHDSPWVGGYSEYSVLNEGLPYWFNGLVPLAYGLNDTRLILQVEDASDYIINHQQSDGWLGPETEVADRDLWGRFPLFLGFIQLVEADPSRAAKVIPAMQTFVNLMHSMLVENVGLTQIWGRVRYPDMLISLQWLYENYPEGNEEVLLETMYLLQSRSYDWSGYWTVGSFIFADLDTIQPPVEDPSPLFPFTHGVNAAQGLKAGATIYRFTANESLLQNNRNGVNWTFTYHGDPAGSVIGDERESGLNANRGSELCTAVETMYSMSYLYHTLGDNYFGDRCELAAFNALPVSITSDHWARQYLTLASEPYSEQLASPNPFWNVGDWGIIYGLEPNYPCCTVNMPQGVPKFLSASFVRVGEDGIGHALLGPSQATTTTLSNTSVTVACDTNYPFSSILRYETTSSGPFTLYLRVPSWYVPTNSSISINDNGAECPLTPDPQTGMTPISLPAGNNTVTYTLGATIQVLPRANSTVSVYHGSLLYALDVGQTITTFGANLYNSSYADGDPDPYNTSTPYLPPEVHDFAFTNTTPWNIAIDPSTLVFHTTANSTNETALPNPIFDYGAPPTYITGKGCQIAWPLYNGLPAPLPALANGTSNQNCTGNVTDVVLRPYGSLKIHMAELLTRNAPNILPASPRTRREDGEEVEKQKTLPAMTAVHIFPSPTTFTTAPAPASLLARQIWADPTTTSGSLPHSCTPFRLPSGGEINIGHGTIITLTQDAGFQPLCPGTSVPAPIDPLQPGVDLSVLDSEEPFYSSTNPQIYAIAAATIVSYMLLIILFITPRTFFIGGVGGGGGFLGQRGMISGAYGSNSVIGIGSRPWLQKLAALAVAISLTVVTADTFTWAHRQYDAGYQDAMELTDKVVSGRELRVVRTISETCLWLAQAQTLIRLFPRHKEKLMIKWIAFGLIILDLIFSILNHFLVEGSTNRPKTFVNAIPAMNYLFAFTLNLCYGGFIIYYALQKRRFAFYHPHMRNMPLVALLSLTAVTIPVVFFVLDLSKPNVAGWGSYVRWVGAAAASVVVWEWVERIEALERDEKKDGILGREIFDGDEMLDATPSSDVSWPSSRRKPDQRRTSGSSSGGGSSGWIQMKARARRFGTVRQPQRQASHPEPGTGTHVAQNKGSLAIGDQHTNQHPHLAPPPPTASPVSRADTTSAGSTVYMVRNHPISEPTPPIPEEIEGNMGGHVQQQQLSDEIVESSSPEVENTESHSRRKKLMEGLQRVPNPFRRQRETPPPEVVRALARRGQDPGATRGEIPYHASLLERLHLKKTPKAVEVDRSPIVVPAPPRRRRSPEDFDESGSEDDIELSTNRNQSTSSSSSATLDMDRPPDAVLNAIQNSHSVSPSSDHANPGLSPREPRAPPFPPGGGSVLDSSADLSRMLRTCRVFHYMTLPQLYTNVSLRSYDHIRYCGREGRAQGCGMASPFSMGLNGLVSRNVAGYVLNFEVTGEWKEYDVQEHSRVGRVPDESMILNILVRVAVEKMVVLDSFSWDLNTKMLPTLWQGLAQKQTLTNLTITFPSNRHPRPITIAPPIPSLRSLKITDIDPLCYVDDISVLLAGSKNLKDLKLHWNPRMREAREPSVHSAAYFGKVTTPLSLRSIAMVNLYMQHDPSCNQFLEHSALQEATFLNSTSGLGDDGGTVFMDHGWRKPDEGIPTQLKMLRVDKVSRQQCELLAHINSLEKLYLIGPHVQPRRGRDHSNGTIPLPRSPASSTSSPSSTDNNNAMALKDEYIETITKHHGPTLKHLLLLPQWRLTDDDVALIIRQCPNLEQLGIGTDFSNFKHLRLLMPFLTNLSSLRLLSAPDDATFVNQMRELDEQGVHEKKIGEETVNQQWSRLRFIEVGAEDLIFEIGKRQPYKEEGGGGKVVWRRLVTKRPVDVVGDVDIWKLDSLEV</sequence>
<dbReference type="PANTHER" id="PTHR35779:SF1">
    <property type="entry name" value="PH-RESPONSE REGULATOR PROTEIN PALH_RIM21"/>
    <property type="match status" value="1"/>
</dbReference>
<feature type="compositionally biased region" description="Polar residues" evidence="6">
    <location>
        <begin position="1117"/>
        <end position="1126"/>
    </location>
</feature>
<evidence type="ECO:0000256" key="1">
    <source>
        <dbReference type="ARBA" id="ARBA00004141"/>
    </source>
</evidence>
<comment type="caution">
    <text evidence="8">The sequence shown here is derived from an EMBL/GenBank/DDBJ whole genome shotgun (WGS) entry which is preliminary data.</text>
</comment>
<keyword evidence="2 7" id="KW-0812">Transmembrane</keyword>
<keyword evidence="3 7" id="KW-1133">Transmembrane helix</keyword>
<feature type="transmembrane region" description="Helical" evidence="7">
    <location>
        <begin position="823"/>
        <end position="842"/>
    </location>
</feature>
<evidence type="ECO:0000256" key="2">
    <source>
        <dbReference type="ARBA" id="ARBA00022692"/>
    </source>
</evidence>
<proteinExistence type="inferred from homology"/>